<proteinExistence type="inferred from homology"/>
<keyword evidence="11" id="KW-0969">Cilium</keyword>
<dbReference type="SUPFAM" id="SSF101498">
    <property type="entry name" value="Anti-sigma factor FlgM"/>
    <property type="match status" value="1"/>
</dbReference>
<evidence type="ECO:0000256" key="4">
    <source>
        <dbReference type="ARBA" id="ARBA00022795"/>
    </source>
</evidence>
<gene>
    <name evidence="11" type="ORF">HNQ99_002789</name>
</gene>
<dbReference type="InterPro" id="IPR035890">
    <property type="entry name" value="Anti-sigma-28_factor_FlgM_sf"/>
</dbReference>
<name>A0A840HY74_9SPHN</name>
<evidence type="ECO:0000256" key="9">
    <source>
        <dbReference type="SAM" id="MobiDB-lite"/>
    </source>
</evidence>
<evidence type="ECO:0000256" key="1">
    <source>
        <dbReference type="ARBA" id="ARBA00005322"/>
    </source>
</evidence>
<keyword evidence="3" id="KW-0678">Repressor</keyword>
<keyword evidence="4" id="KW-1005">Bacterial flagellum biogenesis</keyword>
<evidence type="ECO:0000313" key="11">
    <source>
        <dbReference type="EMBL" id="MBB4642458.1"/>
    </source>
</evidence>
<dbReference type="GO" id="GO:0044781">
    <property type="term" value="P:bacterial-type flagellum organization"/>
    <property type="evidence" value="ECO:0007669"/>
    <property type="project" value="UniProtKB-KW"/>
</dbReference>
<evidence type="ECO:0000259" key="10">
    <source>
        <dbReference type="Pfam" id="PF04316"/>
    </source>
</evidence>
<comment type="caution">
    <text evidence="11">The sequence shown here is derived from an EMBL/GenBank/DDBJ whole genome shotgun (WGS) entry which is preliminary data.</text>
</comment>
<comment type="similarity">
    <text evidence="1">Belongs to the FlgM family.</text>
</comment>
<feature type="domain" description="Anti-sigma-28 factor FlgM C-terminal" evidence="10">
    <location>
        <begin position="37"/>
        <end position="84"/>
    </location>
</feature>
<evidence type="ECO:0000256" key="5">
    <source>
        <dbReference type="ARBA" id="ARBA00023015"/>
    </source>
</evidence>
<keyword evidence="11" id="KW-0966">Cell projection</keyword>
<reference evidence="11 12" key="1">
    <citation type="submission" date="2020-08" db="EMBL/GenBank/DDBJ databases">
        <title>Genomic Encyclopedia of Type Strains, Phase IV (KMG-IV): sequencing the most valuable type-strain genomes for metagenomic binning, comparative biology and taxonomic classification.</title>
        <authorList>
            <person name="Goeker M."/>
        </authorList>
    </citation>
    <scope>NUCLEOTIDE SEQUENCE [LARGE SCALE GENOMIC DNA]</scope>
    <source>
        <strain evidence="11 12">DSM 7465</strain>
    </source>
</reference>
<evidence type="ECO:0000256" key="3">
    <source>
        <dbReference type="ARBA" id="ARBA00022491"/>
    </source>
</evidence>
<dbReference type="InterPro" id="IPR007412">
    <property type="entry name" value="FlgM"/>
</dbReference>
<dbReference type="EMBL" id="JACHOV010000011">
    <property type="protein sequence ID" value="MBB4642458.1"/>
    <property type="molecule type" value="Genomic_DNA"/>
</dbReference>
<dbReference type="RefSeq" id="WP_184476578.1">
    <property type="nucleotide sequence ID" value="NZ_JACHOV010000011.1"/>
</dbReference>
<evidence type="ECO:0000256" key="2">
    <source>
        <dbReference type="ARBA" id="ARBA00017823"/>
    </source>
</evidence>
<protein>
    <recommendedName>
        <fullName evidence="2">Negative regulator of flagellin synthesis</fullName>
    </recommendedName>
    <alternativeName>
        <fullName evidence="8">Anti-sigma-28 factor</fullName>
    </alternativeName>
</protein>
<accession>A0A840HY74</accession>
<dbReference type="InterPro" id="IPR031316">
    <property type="entry name" value="FlgM_C"/>
</dbReference>
<keyword evidence="11" id="KW-0282">Flagellum</keyword>
<evidence type="ECO:0000256" key="7">
    <source>
        <dbReference type="ARBA" id="ARBA00024739"/>
    </source>
</evidence>
<organism evidence="11 12">
    <name type="scientific">Rhizorhapis suberifaciens</name>
    <name type="common">corky root of lettuce</name>
    <dbReference type="NCBI Taxonomy" id="13656"/>
    <lineage>
        <taxon>Bacteria</taxon>
        <taxon>Pseudomonadati</taxon>
        <taxon>Pseudomonadota</taxon>
        <taxon>Alphaproteobacteria</taxon>
        <taxon>Sphingomonadales</taxon>
        <taxon>Sphingomonadaceae</taxon>
        <taxon>Rhizorhapis</taxon>
    </lineage>
</organism>
<keyword evidence="6" id="KW-0804">Transcription</keyword>
<evidence type="ECO:0000256" key="8">
    <source>
        <dbReference type="ARBA" id="ARBA00030117"/>
    </source>
</evidence>
<dbReference type="Proteomes" id="UP000575068">
    <property type="component" value="Unassembled WGS sequence"/>
</dbReference>
<keyword evidence="12" id="KW-1185">Reference proteome</keyword>
<dbReference type="GO" id="GO:0045892">
    <property type="term" value="P:negative regulation of DNA-templated transcription"/>
    <property type="evidence" value="ECO:0007669"/>
    <property type="project" value="InterPro"/>
</dbReference>
<feature type="region of interest" description="Disordered" evidence="9">
    <location>
        <begin position="22"/>
        <end position="54"/>
    </location>
</feature>
<evidence type="ECO:0000256" key="6">
    <source>
        <dbReference type="ARBA" id="ARBA00023163"/>
    </source>
</evidence>
<sequence length="92" mass="9281">MVEPIGQARASALNSIKLREAGKGQASAGLGDGASKTSATLSPASRMAAEGSPVDSLKVAEIKAAIASGNYPVDPQKIAEKMMDLDLPGKEG</sequence>
<dbReference type="AlphaFoldDB" id="A0A840HY74"/>
<comment type="function">
    <text evidence="7">Responsible for the coupling of flagellin expression to flagellar assembly by preventing expression of the flagellin genes when a component of the middle class of proteins is defective. It negatively regulates flagellar genes by inhibiting the activity of FliA by directly binding to FliA.</text>
</comment>
<dbReference type="Pfam" id="PF04316">
    <property type="entry name" value="FlgM"/>
    <property type="match status" value="1"/>
</dbReference>
<keyword evidence="5" id="KW-0805">Transcription regulation</keyword>
<dbReference type="NCBIfam" id="TIGR03824">
    <property type="entry name" value="FlgM_jcvi"/>
    <property type="match status" value="1"/>
</dbReference>
<evidence type="ECO:0000313" key="12">
    <source>
        <dbReference type="Proteomes" id="UP000575068"/>
    </source>
</evidence>